<dbReference type="Gramene" id="TuG1812G0700005248.01.T01">
    <property type="protein sequence ID" value="TuG1812G0700005248.01.T01"/>
    <property type="gene ID" value="TuG1812G0700005248.01"/>
</dbReference>
<proteinExistence type="predicted"/>
<dbReference type="AlphaFoldDB" id="A0A8R7R669"/>
<dbReference type="Proteomes" id="UP000015106">
    <property type="component" value="Chromosome 7"/>
</dbReference>
<evidence type="ECO:0000313" key="2">
    <source>
        <dbReference type="Proteomes" id="UP000015106"/>
    </source>
</evidence>
<reference evidence="1" key="2">
    <citation type="submission" date="2018-03" db="EMBL/GenBank/DDBJ databases">
        <title>The Triticum urartu genome reveals the dynamic nature of wheat genome evolution.</title>
        <authorList>
            <person name="Ling H."/>
            <person name="Ma B."/>
            <person name="Shi X."/>
            <person name="Liu H."/>
            <person name="Dong L."/>
            <person name="Sun H."/>
            <person name="Cao Y."/>
            <person name="Gao Q."/>
            <person name="Zheng S."/>
            <person name="Li Y."/>
            <person name="Yu Y."/>
            <person name="Du H."/>
            <person name="Qi M."/>
            <person name="Li Y."/>
            <person name="Yu H."/>
            <person name="Cui Y."/>
            <person name="Wang N."/>
            <person name="Chen C."/>
            <person name="Wu H."/>
            <person name="Zhao Y."/>
            <person name="Zhang J."/>
            <person name="Li Y."/>
            <person name="Zhou W."/>
            <person name="Zhang B."/>
            <person name="Hu W."/>
            <person name="Eijk M."/>
            <person name="Tang J."/>
            <person name="Witsenboer H."/>
            <person name="Zhao S."/>
            <person name="Li Z."/>
            <person name="Zhang A."/>
            <person name="Wang D."/>
            <person name="Liang C."/>
        </authorList>
    </citation>
    <scope>NUCLEOTIDE SEQUENCE [LARGE SCALE GENOMIC DNA]</scope>
    <source>
        <strain evidence="1">cv. G1812</strain>
    </source>
</reference>
<reference evidence="2" key="1">
    <citation type="journal article" date="2013" name="Nature">
        <title>Draft genome of the wheat A-genome progenitor Triticum urartu.</title>
        <authorList>
            <person name="Ling H.Q."/>
            <person name="Zhao S."/>
            <person name="Liu D."/>
            <person name="Wang J."/>
            <person name="Sun H."/>
            <person name="Zhang C."/>
            <person name="Fan H."/>
            <person name="Li D."/>
            <person name="Dong L."/>
            <person name="Tao Y."/>
            <person name="Gao C."/>
            <person name="Wu H."/>
            <person name="Li Y."/>
            <person name="Cui Y."/>
            <person name="Guo X."/>
            <person name="Zheng S."/>
            <person name="Wang B."/>
            <person name="Yu K."/>
            <person name="Liang Q."/>
            <person name="Yang W."/>
            <person name="Lou X."/>
            <person name="Chen J."/>
            <person name="Feng M."/>
            <person name="Jian J."/>
            <person name="Zhang X."/>
            <person name="Luo G."/>
            <person name="Jiang Y."/>
            <person name="Liu J."/>
            <person name="Wang Z."/>
            <person name="Sha Y."/>
            <person name="Zhang B."/>
            <person name="Wu H."/>
            <person name="Tang D."/>
            <person name="Shen Q."/>
            <person name="Xue P."/>
            <person name="Zou S."/>
            <person name="Wang X."/>
            <person name="Liu X."/>
            <person name="Wang F."/>
            <person name="Yang Y."/>
            <person name="An X."/>
            <person name="Dong Z."/>
            <person name="Zhang K."/>
            <person name="Zhang X."/>
            <person name="Luo M.C."/>
            <person name="Dvorak J."/>
            <person name="Tong Y."/>
            <person name="Wang J."/>
            <person name="Yang H."/>
            <person name="Li Z."/>
            <person name="Wang D."/>
            <person name="Zhang A."/>
            <person name="Wang J."/>
        </authorList>
    </citation>
    <scope>NUCLEOTIDE SEQUENCE</scope>
    <source>
        <strain evidence="2">cv. G1812</strain>
    </source>
</reference>
<dbReference type="EnsemblPlants" id="TuG1812G0700005248.01.T01">
    <property type="protein sequence ID" value="TuG1812G0700005248.01.T01"/>
    <property type="gene ID" value="TuG1812G0700005248.01"/>
</dbReference>
<keyword evidence="2" id="KW-1185">Reference proteome</keyword>
<protein>
    <submittedName>
        <fullName evidence="1">Uncharacterized protein</fullName>
    </submittedName>
</protein>
<sequence>MSRPSGWRTFLGNCHSASPSSQQEGGHLSTCLSCWRKENRQITCCRMSLYTTHFFG</sequence>
<accession>A0A8R7R669</accession>
<name>A0A8R7R669_TRIUA</name>
<gene>
    <name evidence="1" type="primary">LOC125524348</name>
</gene>
<organism evidence="1 2">
    <name type="scientific">Triticum urartu</name>
    <name type="common">Red wild einkorn</name>
    <name type="synonym">Crithodium urartu</name>
    <dbReference type="NCBI Taxonomy" id="4572"/>
    <lineage>
        <taxon>Eukaryota</taxon>
        <taxon>Viridiplantae</taxon>
        <taxon>Streptophyta</taxon>
        <taxon>Embryophyta</taxon>
        <taxon>Tracheophyta</taxon>
        <taxon>Spermatophyta</taxon>
        <taxon>Magnoliopsida</taxon>
        <taxon>Liliopsida</taxon>
        <taxon>Poales</taxon>
        <taxon>Poaceae</taxon>
        <taxon>BOP clade</taxon>
        <taxon>Pooideae</taxon>
        <taxon>Triticodae</taxon>
        <taxon>Triticeae</taxon>
        <taxon>Triticinae</taxon>
        <taxon>Triticum</taxon>
    </lineage>
</organism>
<reference evidence="1" key="3">
    <citation type="submission" date="2022-06" db="UniProtKB">
        <authorList>
            <consortium name="EnsemblPlants"/>
        </authorList>
    </citation>
    <scope>IDENTIFICATION</scope>
</reference>
<evidence type="ECO:0000313" key="1">
    <source>
        <dbReference type="EnsemblPlants" id="TuG1812G0700005248.01.T01"/>
    </source>
</evidence>